<protein>
    <submittedName>
        <fullName evidence="1">Uncharacterized protein</fullName>
    </submittedName>
</protein>
<dbReference type="EMBL" id="LT670817">
    <property type="protein sequence ID" value="SHI05068.1"/>
    <property type="molecule type" value="Genomic_DNA"/>
</dbReference>
<evidence type="ECO:0000313" key="1">
    <source>
        <dbReference type="EMBL" id="SHI05068.1"/>
    </source>
</evidence>
<dbReference type="OrthoDB" id="8240001at2"/>
<reference evidence="1 2" key="1">
    <citation type="submission" date="2016-11" db="EMBL/GenBank/DDBJ databases">
        <authorList>
            <person name="Jaros S."/>
            <person name="Januszkiewicz K."/>
            <person name="Wedrychowicz H."/>
        </authorList>
    </citation>
    <scope>NUCLEOTIDE SEQUENCE [LARGE SCALE GENOMIC DNA]</scope>
    <source>
        <strain evidence="1 2">GAS138</strain>
    </source>
</reference>
<dbReference type="RefSeq" id="WP_079605891.1">
    <property type="nucleotide sequence ID" value="NZ_LT670817.1"/>
</dbReference>
<sequence>MAVRRQDTWYVSFEQKKCDLAKRAFSRATETFRSELEAKEFAKQKLTETQNISAGTLNPHLPKRVISSAQMSQWLEEPTGTDTAP</sequence>
<proteinExistence type="predicted"/>
<dbReference type="Proteomes" id="UP000189796">
    <property type="component" value="Chromosome I"/>
</dbReference>
<gene>
    <name evidence="1" type="ORF">SAMN05443248_7753</name>
</gene>
<dbReference type="AlphaFoldDB" id="A0A1M5XZT9"/>
<organism evidence="1 2">
    <name type="scientific">Bradyrhizobium erythrophlei</name>
    <dbReference type="NCBI Taxonomy" id="1437360"/>
    <lineage>
        <taxon>Bacteria</taxon>
        <taxon>Pseudomonadati</taxon>
        <taxon>Pseudomonadota</taxon>
        <taxon>Alphaproteobacteria</taxon>
        <taxon>Hyphomicrobiales</taxon>
        <taxon>Nitrobacteraceae</taxon>
        <taxon>Bradyrhizobium</taxon>
    </lineage>
</organism>
<name>A0A1M5XZT9_9BRAD</name>
<evidence type="ECO:0000313" key="2">
    <source>
        <dbReference type="Proteomes" id="UP000189796"/>
    </source>
</evidence>
<accession>A0A1M5XZT9</accession>